<organism evidence="1 2">
    <name type="scientific">Basidiobolus ranarum</name>
    <dbReference type="NCBI Taxonomy" id="34480"/>
    <lineage>
        <taxon>Eukaryota</taxon>
        <taxon>Fungi</taxon>
        <taxon>Fungi incertae sedis</taxon>
        <taxon>Zoopagomycota</taxon>
        <taxon>Entomophthoromycotina</taxon>
        <taxon>Basidiobolomycetes</taxon>
        <taxon>Basidiobolales</taxon>
        <taxon>Basidiobolaceae</taxon>
        <taxon>Basidiobolus</taxon>
    </lineage>
</organism>
<gene>
    <name evidence="1" type="ORF">K7432_005127</name>
</gene>
<name>A0ABR2W3K6_9FUNG</name>
<proteinExistence type="predicted"/>
<evidence type="ECO:0000313" key="2">
    <source>
        <dbReference type="Proteomes" id="UP001479436"/>
    </source>
</evidence>
<accession>A0ABR2W3K6</accession>
<dbReference type="EMBL" id="JASJQH010007069">
    <property type="protein sequence ID" value="KAK9718990.1"/>
    <property type="molecule type" value="Genomic_DNA"/>
</dbReference>
<sequence>MLATHFLDGIPSQDYTIAANSGAAMGKTQVIDKATEEYIRISETEIVTKINVLHNLHGMGQVLFNNPYSTNTCLHINDEHGETATFWVHDFYFVRDSPVLFRALHRSPHLNTHLLEDLEYFNPKNEKTTADCNGKWHIHLSVP</sequence>
<reference evidence="1 2" key="1">
    <citation type="submission" date="2023-04" db="EMBL/GenBank/DDBJ databases">
        <title>Genome of Basidiobolus ranarum AG-B5.</title>
        <authorList>
            <person name="Stajich J.E."/>
            <person name="Carter-House D."/>
            <person name="Gryganskyi A."/>
        </authorList>
    </citation>
    <scope>NUCLEOTIDE SEQUENCE [LARGE SCALE GENOMIC DNA]</scope>
    <source>
        <strain evidence="1 2">AG-B5</strain>
    </source>
</reference>
<evidence type="ECO:0000313" key="1">
    <source>
        <dbReference type="EMBL" id="KAK9718990.1"/>
    </source>
</evidence>
<dbReference type="Proteomes" id="UP001479436">
    <property type="component" value="Unassembled WGS sequence"/>
</dbReference>
<protein>
    <submittedName>
        <fullName evidence="1">Uncharacterized protein</fullName>
    </submittedName>
</protein>
<comment type="caution">
    <text evidence="1">The sequence shown here is derived from an EMBL/GenBank/DDBJ whole genome shotgun (WGS) entry which is preliminary data.</text>
</comment>
<keyword evidence="2" id="KW-1185">Reference proteome</keyword>